<organism evidence="10 11">
    <name type="scientific">Tatumella ptyseos ATCC 33301</name>
    <dbReference type="NCBI Taxonomy" id="1005995"/>
    <lineage>
        <taxon>Bacteria</taxon>
        <taxon>Pseudomonadati</taxon>
        <taxon>Pseudomonadota</taxon>
        <taxon>Gammaproteobacteria</taxon>
        <taxon>Enterobacterales</taxon>
        <taxon>Erwiniaceae</taxon>
        <taxon>Tatumella</taxon>
    </lineage>
</organism>
<evidence type="ECO:0000256" key="8">
    <source>
        <dbReference type="ARBA" id="ARBA00030117"/>
    </source>
</evidence>
<evidence type="ECO:0000256" key="2">
    <source>
        <dbReference type="ARBA" id="ARBA00017823"/>
    </source>
</evidence>
<dbReference type="Proteomes" id="UP000028602">
    <property type="component" value="Unassembled WGS sequence"/>
</dbReference>
<gene>
    <name evidence="10" type="ORF">GTPT_0928</name>
</gene>
<evidence type="ECO:0000256" key="4">
    <source>
        <dbReference type="ARBA" id="ARBA00022795"/>
    </source>
</evidence>
<evidence type="ECO:0000256" key="5">
    <source>
        <dbReference type="ARBA" id="ARBA00023015"/>
    </source>
</evidence>
<keyword evidence="5" id="KW-0805">Transcription regulation</keyword>
<dbReference type="InterPro" id="IPR035890">
    <property type="entry name" value="Anti-sigma-28_factor_FlgM_sf"/>
</dbReference>
<evidence type="ECO:0000259" key="9">
    <source>
        <dbReference type="Pfam" id="PF04316"/>
    </source>
</evidence>
<dbReference type="NCBIfam" id="TIGR03824">
    <property type="entry name" value="FlgM_jcvi"/>
    <property type="match status" value="1"/>
</dbReference>
<evidence type="ECO:0000256" key="3">
    <source>
        <dbReference type="ARBA" id="ARBA00022491"/>
    </source>
</evidence>
<comment type="similarity">
    <text evidence="1">Belongs to the FlgM family.</text>
</comment>
<reference evidence="10 11" key="1">
    <citation type="submission" date="2014-05" db="EMBL/GenBank/DDBJ databases">
        <title>ATOL: Assembling a taxonomically balanced genome-scale reconstruction of the evolutionary history of the Enterobacteriaceae.</title>
        <authorList>
            <person name="Plunkett G.III."/>
            <person name="Neeno-Eckwall E.C."/>
            <person name="Glasner J.D."/>
            <person name="Perna N.T."/>
        </authorList>
    </citation>
    <scope>NUCLEOTIDE SEQUENCE [LARGE SCALE GENOMIC DNA]</scope>
    <source>
        <strain evidence="10 11">ATCC 33301</strain>
    </source>
</reference>
<evidence type="ECO:0000313" key="11">
    <source>
        <dbReference type="Proteomes" id="UP000028602"/>
    </source>
</evidence>
<evidence type="ECO:0000256" key="7">
    <source>
        <dbReference type="ARBA" id="ARBA00024739"/>
    </source>
</evidence>
<sequence length="92" mass="9860">MIKLTSVTHNDRVNTPVISSQNNETAIKTSAPKVLSASTEQTMMDARQTLAAMPEVDSAKVAEMKAALSLGELTADSDGLARSMLGFYQRSE</sequence>
<dbReference type="AlphaFoldDB" id="A0A085JKJ3"/>
<dbReference type="Pfam" id="PF04316">
    <property type="entry name" value="FlgM"/>
    <property type="match status" value="1"/>
</dbReference>
<comment type="caution">
    <text evidence="10">The sequence shown here is derived from an EMBL/GenBank/DDBJ whole genome shotgun (WGS) entry which is preliminary data.</text>
</comment>
<feature type="domain" description="Anti-sigma-28 factor FlgM C-terminal" evidence="9">
    <location>
        <begin position="41"/>
        <end position="85"/>
    </location>
</feature>
<keyword evidence="3" id="KW-0678">Repressor</keyword>
<dbReference type="GO" id="GO:0045892">
    <property type="term" value="P:negative regulation of DNA-templated transcription"/>
    <property type="evidence" value="ECO:0007669"/>
    <property type="project" value="InterPro"/>
</dbReference>
<evidence type="ECO:0000256" key="6">
    <source>
        <dbReference type="ARBA" id="ARBA00023163"/>
    </source>
</evidence>
<accession>A0A085JKJ3</accession>
<dbReference type="InterPro" id="IPR031316">
    <property type="entry name" value="FlgM_C"/>
</dbReference>
<proteinExistence type="inferred from homology"/>
<dbReference type="EMBL" id="JMPR01000018">
    <property type="protein sequence ID" value="KFD20989.1"/>
    <property type="molecule type" value="Genomic_DNA"/>
</dbReference>
<dbReference type="OrthoDB" id="46676at1903409"/>
<keyword evidence="6" id="KW-0804">Transcription</keyword>
<name>A0A085JKJ3_9GAMM</name>
<dbReference type="SUPFAM" id="SSF101498">
    <property type="entry name" value="Anti-sigma factor FlgM"/>
    <property type="match status" value="1"/>
</dbReference>
<dbReference type="InterPro" id="IPR007412">
    <property type="entry name" value="FlgM"/>
</dbReference>
<dbReference type="GO" id="GO:0044781">
    <property type="term" value="P:bacterial-type flagellum organization"/>
    <property type="evidence" value="ECO:0007669"/>
    <property type="project" value="UniProtKB-KW"/>
</dbReference>
<protein>
    <recommendedName>
        <fullName evidence="2">Negative regulator of flagellin synthesis</fullName>
    </recommendedName>
    <alternativeName>
        <fullName evidence="8">Anti-sigma-28 factor</fullName>
    </alternativeName>
</protein>
<comment type="function">
    <text evidence="7">Responsible for the coupling of flagellin expression to flagellar assembly by preventing expression of the flagellin genes when a component of the middle class of proteins is defective. It negatively regulates flagellar genes by inhibiting the activity of FliA by directly binding to FliA.</text>
</comment>
<evidence type="ECO:0000313" key="10">
    <source>
        <dbReference type="EMBL" id="KFD20989.1"/>
    </source>
</evidence>
<dbReference type="RefSeq" id="WP_025900998.1">
    <property type="nucleotide sequence ID" value="NZ_ATMJ01000027.1"/>
</dbReference>
<keyword evidence="4" id="KW-1005">Bacterial flagellum biogenesis</keyword>
<evidence type="ECO:0000256" key="1">
    <source>
        <dbReference type="ARBA" id="ARBA00005322"/>
    </source>
</evidence>
<keyword evidence="11" id="KW-1185">Reference proteome</keyword>